<protein>
    <recommendedName>
        <fullName evidence="4">TIR domain-containing protein</fullName>
    </recommendedName>
</protein>
<dbReference type="FunFam" id="3.40.50.10140:FF:000007">
    <property type="entry name" value="Disease resistance protein (TIR-NBS-LRR class)"/>
    <property type="match status" value="1"/>
</dbReference>
<reference evidence="5 6" key="1">
    <citation type="submission" date="2024-01" db="EMBL/GenBank/DDBJ databases">
        <title>The genomes of 5 underutilized Papilionoideae crops provide insights into root nodulation and disease resistanc.</title>
        <authorList>
            <person name="Jiang F."/>
        </authorList>
    </citation>
    <scope>NUCLEOTIDE SEQUENCE [LARGE SCALE GENOMIC DNA]</scope>
    <source>
        <strain evidence="5">DUOXIRENSHENG_FW03</strain>
        <tissue evidence="5">Leaves</tissue>
    </source>
</reference>
<dbReference type="Pfam" id="PF01582">
    <property type="entry name" value="TIR"/>
    <property type="match status" value="1"/>
</dbReference>
<comment type="caution">
    <text evidence="5">The sequence shown here is derived from an EMBL/GenBank/DDBJ whole genome shotgun (WGS) entry which is preliminary data.</text>
</comment>
<dbReference type="InterPro" id="IPR032675">
    <property type="entry name" value="LRR_dom_sf"/>
</dbReference>
<dbReference type="PANTHER" id="PTHR11017:SF243">
    <property type="entry name" value="ADP-RIBOSYL CYCLASE_CYCLIC ADP-RIBOSE HYDROLASE"/>
    <property type="match status" value="1"/>
</dbReference>
<dbReference type="GO" id="GO:0006952">
    <property type="term" value="P:defense response"/>
    <property type="evidence" value="ECO:0007669"/>
    <property type="project" value="InterPro"/>
</dbReference>
<dbReference type="AlphaFoldDB" id="A0AAN9SVN4"/>
<dbReference type="Pfam" id="PF07725">
    <property type="entry name" value="LRR_3"/>
    <property type="match status" value="1"/>
</dbReference>
<dbReference type="SUPFAM" id="SSF52200">
    <property type="entry name" value="Toll/Interleukin receptor TIR domain"/>
    <property type="match status" value="1"/>
</dbReference>
<evidence type="ECO:0000256" key="2">
    <source>
        <dbReference type="ARBA" id="ARBA00022737"/>
    </source>
</evidence>
<feature type="domain" description="TIR" evidence="4">
    <location>
        <begin position="17"/>
        <end position="182"/>
    </location>
</feature>
<keyword evidence="6" id="KW-1185">Reference proteome</keyword>
<evidence type="ECO:0000313" key="6">
    <source>
        <dbReference type="Proteomes" id="UP001386955"/>
    </source>
</evidence>
<organism evidence="5 6">
    <name type="scientific">Psophocarpus tetragonolobus</name>
    <name type="common">Winged bean</name>
    <name type="synonym">Dolichos tetragonolobus</name>
    <dbReference type="NCBI Taxonomy" id="3891"/>
    <lineage>
        <taxon>Eukaryota</taxon>
        <taxon>Viridiplantae</taxon>
        <taxon>Streptophyta</taxon>
        <taxon>Embryophyta</taxon>
        <taxon>Tracheophyta</taxon>
        <taxon>Spermatophyta</taxon>
        <taxon>Magnoliopsida</taxon>
        <taxon>eudicotyledons</taxon>
        <taxon>Gunneridae</taxon>
        <taxon>Pentapetalae</taxon>
        <taxon>rosids</taxon>
        <taxon>fabids</taxon>
        <taxon>Fabales</taxon>
        <taxon>Fabaceae</taxon>
        <taxon>Papilionoideae</taxon>
        <taxon>50 kb inversion clade</taxon>
        <taxon>NPAAA clade</taxon>
        <taxon>indigoferoid/millettioid clade</taxon>
        <taxon>Phaseoleae</taxon>
        <taxon>Psophocarpus</taxon>
    </lineage>
</organism>
<dbReference type="PANTHER" id="PTHR11017">
    <property type="entry name" value="LEUCINE-RICH REPEAT-CONTAINING PROTEIN"/>
    <property type="match status" value="1"/>
</dbReference>
<dbReference type="GO" id="GO:0007165">
    <property type="term" value="P:signal transduction"/>
    <property type="evidence" value="ECO:0007669"/>
    <property type="project" value="InterPro"/>
</dbReference>
<keyword evidence="1" id="KW-0433">Leucine-rich repeat</keyword>
<name>A0AAN9SVN4_PSOTE</name>
<gene>
    <name evidence="5" type="ORF">VNO78_09029</name>
</gene>
<evidence type="ECO:0000256" key="1">
    <source>
        <dbReference type="ARBA" id="ARBA00022614"/>
    </source>
</evidence>
<dbReference type="SUPFAM" id="SSF52058">
    <property type="entry name" value="L domain-like"/>
    <property type="match status" value="1"/>
</dbReference>
<dbReference type="InterPro" id="IPR011713">
    <property type="entry name" value="Leu-rich_rpt_3"/>
</dbReference>
<dbReference type="EMBL" id="JAYMYS010000002">
    <property type="protein sequence ID" value="KAK7407269.1"/>
    <property type="molecule type" value="Genomic_DNA"/>
</dbReference>
<sequence length="1115" mass="126347">MVNYASSSSCVAVASLKKHDVFLSFRGEDTRDNFTSHLYNALSQAKLETYIDNKLEKGDEISQALIQAIQHSLVSVVIFSLNYATSKWCLDEIAKIIQCKDEGHIVVPVFYRIDPSHIRKQQGSFKEAFEKHQQDQNITKDRVQGWREALTAAANLAGWDSRNYGSDANFIKDIGTEAIEGIILDVSKIEDLHLSFDSFTKMTRIRFLKFYYGKQSSTGKIYLPKNGLKSLSNKLRYLQWHGYCLESLPSTFSGKLLVELSMPYSNLQKLWDGVQNLVNLKDIDLRFCENLVEVPDLSMAINLEDLSLSQCKSLRQVHPSILSLPKLQRLDLEGCTEIESFQSGLHLESLQDLRLSNCSSLKEFSVSSMELRNLWLDGTHIHELPSSIWRCANLKFITAQGCDNLGGFGDKLSHDPRTSFNSLVLSGCKQLNASNLCSILDGMRSLTTLELENCLNLRTVPDNIGMLSSLQRLKLSGSNVESLPTSLKNLLMLRRLYLDNCMKLFSLPELPQSLWLLSAVNCASLVANITQLNISLQLKHGLEDLPQSVFLPGNHVPDKFNFHAKGASVTIPCLPLSDLCGLVFCVFLSQSPSHGKYVSVDCFIYKNSQRVDARGALLGNQNLILDHLFLWFVDINKFGNDSLLKRLQNGEACDASNISFEFLVEDEDGEWSTKRIKGCGIYPIYASDHGYTSKQKGVELEFGDSIRDIVELVPHSSNDNYDLQVIVSDEEDQQQPNLIPLCELDNNEDHRTRKLQEVKHRTITTDLQHVKVDSEENIVCQSFLAGGTMEKLQSFEEGDHYIISTPKNQIIPFDSPSASNIDSNQIIEVLEEKDLTYYQVHECCKPDILDKAQVLVENDNPHLEPDWDLFAEIESMLRDNYEIFPMSTLSATVSETEVEGPNVAAILEKLETLLETSLETLSSDDEVKQQVHQVLDQLVQFEDQVPVGLHPVINNLKTFIEGVDVRFVTTQKTIKDYDQLLQSRSLLSKQLESAKTRQEEINSKVSEGKSQFEKINSEIFELEHKLCTLVTDREKLKRTIDNYCVENNKLKNEVAKWLPKSKTITTALRESKTSYKVAQIIKKKAEDEWIDLKKTFLAERFESSPIYATYFDIRP</sequence>
<dbReference type="Gene3D" id="3.40.50.10140">
    <property type="entry name" value="Toll/interleukin-1 receptor homology (TIR) domain"/>
    <property type="match status" value="1"/>
</dbReference>
<evidence type="ECO:0000313" key="5">
    <source>
        <dbReference type="EMBL" id="KAK7407269.1"/>
    </source>
</evidence>
<dbReference type="Proteomes" id="UP001386955">
    <property type="component" value="Unassembled WGS sequence"/>
</dbReference>
<evidence type="ECO:0000259" key="4">
    <source>
        <dbReference type="PROSITE" id="PS50104"/>
    </source>
</evidence>
<dbReference type="InterPro" id="IPR044974">
    <property type="entry name" value="Disease_R_plants"/>
</dbReference>
<keyword evidence="3" id="KW-0520">NAD</keyword>
<keyword evidence="2" id="KW-0677">Repeat</keyword>
<dbReference type="SMART" id="SM00255">
    <property type="entry name" value="TIR"/>
    <property type="match status" value="1"/>
</dbReference>
<dbReference type="InterPro" id="IPR035897">
    <property type="entry name" value="Toll_tir_struct_dom_sf"/>
</dbReference>
<dbReference type="PROSITE" id="PS50104">
    <property type="entry name" value="TIR"/>
    <property type="match status" value="1"/>
</dbReference>
<evidence type="ECO:0000256" key="3">
    <source>
        <dbReference type="ARBA" id="ARBA00023027"/>
    </source>
</evidence>
<proteinExistence type="predicted"/>
<dbReference type="InterPro" id="IPR000157">
    <property type="entry name" value="TIR_dom"/>
</dbReference>
<accession>A0AAN9SVN4</accession>
<dbReference type="Gene3D" id="3.80.10.10">
    <property type="entry name" value="Ribonuclease Inhibitor"/>
    <property type="match status" value="2"/>
</dbReference>